<reference evidence="3 4" key="1">
    <citation type="submission" date="2015-11" db="EMBL/GenBank/DDBJ databases">
        <title>The limits of bacterial species coexistence and the symbiotic plasmid transference in sympatric Rhizobium populations.</title>
        <authorList>
            <person name="Perez-Carrascal O.M."/>
            <person name="VanInsberghe D."/>
            <person name="Juarez S."/>
            <person name="Polz M.F."/>
            <person name="Vinuesa P."/>
            <person name="Gonzalez V."/>
        </authorList>
    </citation>
    <scope>NUCLEOTIDE SEQUENCE [LARGE SCALE GENOMIC DNA]</scope>
    <source>
        <strain evidence="3 4">N771</strain>
        <plasmid evidence="3 4">pRphaN771e</plasmid>
    </source>
</reference>
<protein>
    <submittedName>
        <fullName evidence="3">NTF2 domain-containing protein</fullName>
    </submittedName>
</protein>
<dbReference type="InterPro" id="IPR032710">
    <property type="entry name" value="NTF2-like_dom_sf"/>
</dbReference>
<evidence type="ECO:0000256" key="1">
    <source>
        <dbReference type="SAM" id="MobiDB-lite"/>
    </source>
</evidence>
<evidence type="ECO:0000313" key="4">
    <source>
        <dbReference type="Proteomes" id="UP000078551"/>
    </source>
</evidence>
<dbReference type="Gene3D" id="3.10.450.50">
    <property type="match status" value="1"/>
</dbReference>
<proteinExistence type="predicted"/>
<keyword evidence="3" id="KW-0614">Plasmid</keyword>
<feature type="compositionally biased region" description="Polar residues" evidence="1">
    <location>
        <begin position="114"/>
        <end position="125"/>
    </location>
</feature>
<dbReference type="RefSeq" id="WP_051679566.1">
    <property type="nucleotide sequence ID" value="NZ_CP013523.1"/>
</dbReference>
<gene>
    <name evidence="3" type="ORF">AMC81_PE00895</name>
</gene>
<sequence length="125" mass="13396">MPDSRPQDAHRNFEDAFNSGDIEALFALYAVDARLVSDSGRVAIGHDAIREELVGLFAIKGRMTVQTLSAVQAGDIAMLRAEWRLDGLGPDDQPVAVSGKTSEVVLRQPGGNGSTSSITRMARNN</sequence>
<dbReference type="Pfam" id="PF14534">
    <property type="entry name" value="DUF4440"/>
    <property type="match status" value="1"/>
</dbReference>
<dbReference type="SUPFAM" id="SSF54427">
    <property type="entry name" value="NTF2-like"/>
    <property type="match status" value="1"/>
</dbReference>
<feature type="domain" description="DUF4440" evidence="2">
    <location>
        <begin position="9"/>
        <end position="111"/>
    </location>
</feature>
<evidence type="ECO:0000313" key="3">
    <source>
        <dbReference type="EMBL" id="ANL89138.1"/>
    </source>
</evidence>
<dbReference type="EMBL" id="CP013573">
    <property type="protein sequence ID" value="ANL89138.1"/>
    <property type="molecule type" value="Genomic_DNA"/>
</dbReference>
<dbReference type="InterPro" id="IPR027843">
    <property type="entry name" value="DUF4440"/>
</dbReference>
<feature type="region of interest" description="Disordered" evidence="1">
    <location>
        <begin position="105"/>
        <end position="125"/>
    </location>
</feature>
<evidence type="ECO:0000259" key="2">
    <source>
        <dbReference type="Pfam" id="PF14534"/>
    </source>
</evidence>
<dbReference type="Proteomes" id="UP000078551">
    <property type="component" value="Plasmid pRphaN771e"/>
</dbReference>
<geneLocation type="plasmid" evidence="3 4">
    <name>pRphaN771e</name>
</geneLocation>
<keyword evidence="4" id="KW-1185">Reference proteome</keyword>
<accession>A0ABN4QUJ6</accession>
<name>A0ABN4QUJ6_9HYPH</name>
<organism evidence="3 4">
    <name type="scientific">Rhizobium phaseoli</name>
    <dbReference type="NCBI Taxonomy" id="396"/>
    <lineage>
        <taxon>Bacteria</taxon>
        <taxon>Pseudomonadati</taxon>
        <taxon>Pseudomonadota</taxon>
        <taxon>Alphaproteobacteria</taxon>
        <taxon>Hyphomicrobiales</taxon>
        <taxon>Rhizobiaceae</taxon>
        <taxon>Rhizobium/Agrobacterium group</taxon>
        <taxon>Rhizobium</taxon>
    </lineage>
</organism>